<gene>
    <name evidence="1" type="ORF">S01H1_10283</name>
</gene>
<protein>
    <submittedName>
        <fullName evidence="1">Uncharacterized protein</fullName>
    </submittedName>
</protein>
<comment type="caution">
    <text evidence="1">The sequence shown here is derived from an EMBL/GenBank/DDBJ whole genome shotgun (WGS) entry which is preliminary data.</text>
</comment>
<dbReference type="AlphaFoldDB" id="X0RP03"/>
<organism evidence="1">
    <name type="scientific">marine sediment metagenome</name>
    <dbReference type="NCBI Taxonomy" id="412755"/>
    <lineage>
        <taxon>unclassified sequences</taxon>
        <taxon>metagenomes</taxon>
        <taxon>ecological metagenomes</taxon>
    </lineage>
</organism>
<proteinExistence type="predicted"/>
<evidence type="ECO:0000313" key="1">
    <source>
        <dbReference type="EMBL" id="GAF70493.1"/>
    </source>
</evidence>
<feature type="non-terminal residue" evidence="1">
    <location>
        <position position="204"/>
    </location>
</feature>
<reference evidence="1" key="1">
    <citation type="journal article" date="2014" name="Front. Microbiol.">
        <title>High frequency of phylogenetically diverse reductive dehalogenase-homologous genes in deep subseafloor sedimentary metagenomes.</title>
        <authorList>
            <person name="Kawai M."/>
            <person name="Futagami T."/>
            <person name="Toyoda A."/>
            <person name="Takaki Y."/>
            <person name="Nishi S."/>
            <person name="Hori S."/>
            <person name="Arai W."/>
            <person name="Tsubouchi T."/>
            <person name="Morono Y."/>
            <person name="Uchiyama I."/>
            <person name="Ito T."/>
            <person name="Fujiyama A."/>
            <person name="Inagaki F."/>
            <person name="Takami H."/>
        </authorList>
    </citation>
    <scope>NUCLEOTIDE SEQUENCE</scope>
    <source>
        <strain evidence="1">Expedition CK06-06</strain>
    </source>
</reference>
<dbReference type="EMBL" id="BARS01005253">
    <property type="protein sequence ID" value="GAF70493.1"/>
    <property type="molecule type" value="Genomic_DNA"/>
</dbReference>
<name>X0RP03_9ZZZZ</name>
<accession>X0RP03</accession>
<sequence>MSLQECLARRKDCSGEGRVLNLSVIKEVCNSTVQAGPSNSLFVVLPNGEDYSGGIYKYNNDGMVRLTDREKTNFTMEIYPELVSKEPIEFEDLIRVGITWQYLSLKVDSIGLGVSQRARTPKKINKLVNNLTNQNQAFLYSVVVRERDRASLVEDTTEPLQKKIEEGTILLDTPVCYKDRAIYENKYKGVPLDDAIFNRVNDKA</sequence>